<dbReference type="Proteomes" id="UP001143910">
    <property type="component" value="Unassembled WGS sequence"/>
</dbReference>
<proteinExistence type="predicted"/>
<protein>
    <submittedName>
        <fullName evidence="1">Uncharacterized protein</fullName>
    </submittedName>
</protein>
<reference evidence="1" key="1">
    <citation type="submission" date="2022-08" db="EMBL/GenBank/DDBJ databases">
        <title>Genome Sequence of Lecanicillium fungicola.</title>
        <authorList>
            <person name="Buettner E."/>
        </authorList>
    </citation>
    <scope>NUCLEOTIDE SEQUENCE</scope>
    <source>
        <strain evidence="1">Babe33</strain>
    </source>
</reference>
<comment type="caution">
    <text evidence="1">The sequence shown here is derived from an EMBL/GenBank/DDBJ whole genome shotgun (WGS) entry which is preliminary data.</text>
</comment>
<accession>A0ACC1NAQ2</accession>
<gene>
    <name evidence="1" type="ORF">NQ176_g5275</name>
</gene>
<evidence type="ECO:0000313" key="1">
    <source>
        <dbReference type="EMBL" id="KAJ2975863.1"/>
    </source>
</evidence>
<evidence type="ECO:0000313" key="2">
    <source>
        <dbReference type="Proteomes" id="UP001143910"/>
    </source>
</evidence>
<organism evidence="1 2">
    <name type="scientific">Zarea fungicola</name>
    <dbReference type="NCBI Taxonomy" id="93591"/>
    <lineage>
        <taxon>Eukaryota</taxon>
        <taxon>Fungi</taxon>
        <taxon>Dikarya</taxon>
        <taxon>Ascomycota</taxon>
        <taxon>Pezizomycotina</taxon>
        <taxon>Sordariomycetes</taxon>
        <taxon>Hypocreomycetidae</taxon>
        <taxon>Hypocreales</taxon>
        <taxon>Cordycipitaceae</taxon>
        <taxon>Zarea</taxon>
    </lineage>
</organism>
<sequence>MFSVPSSVYWISKRYSIPILTIVLNNNESGWNAPRNSYNLVHPTGLATTATNDEINIAFNPTPDYAGIAKAAGCGDIFAGRASTTAELPTVLEAAIASVKAGKAAVVDCIVAPGC</sequence>
<name>A0ACC1NAQ2_9HYPO</name>
<dbReference type="EMBL" id="JANJQO010000652">
    <property type="protein sequence ID" value="KAJ2975863.1"/>
    <property type="molecule type" value="Genomic_DNA"/>
</dbReference>
<keyword evidence="2" id="KW-1185">Reference proteome</keyword>